<dbReference type="SUPFAM" id="SSF52172">
    <property type="entry name" value="CheY-like"/>
    <property type="match status" value="1"/>
</dbReference>
<keyword evidence="3 9" id="KW-0238">DNA-binding</keyword>
<keyword evidence="10" id="KW-1185">Reference proteome</keyword>
<dbReference type="Gene3D" id="3.40.50.2300">
    <property type="match status" value="1"/>
</dbReference>
<feature type="modified residue" description="4-aspartylphosphate" evidence="5">
    <location>
        <position position="59"/>
    </location>
</feature>
<dbReference type="SMART" id="SM00421">
    <property type="entry name" value="HTH_LUXR"/>
    <property type="match status" value="1"/>
</dbReference>
<keyword evidence="4" id="KW-0804">Transcription</keyword>
<name>A0A7W4UP11_9MICO</name>
<dbReference type="EMBL" id="JACHWJ010000003">
    <property type="protein sequence ID" value="MBB2957896.1"/>
    <property type="molecule type" value="Genomic_DNA"/>
</dbReference>
<dbReference type="InterPro" id="IPR058245">
    <property type="entry name" value="NreC/VraR/RcsB-like_REC"/>
</dbReference>
<dbReference type="GO" id="GO:0000160">
    <property type="term" value="P:phosphorelay signal transduction system"/>
    <property type="evidence" value="ECO:0007669"/>
    <property type="project" value="InterPro"/>
</dbReference>
<evidence type="ECO:0000259" key="7">
    <source>
        <dbReference type="PROSITE" id="PS50043"/>
    </source>
</evidence>
<protein>
    <submittedName>
        <fullName evidence="9">DNA-binding NarL/FixJ family response regulator</fullName>
    </submittedName>
</protein>
<evidence type="ECO:0000256" key="1">
    <source>
        <dbReference type="ARBA" id="ARBA00022553"/>
    </source>
</evidence>
<dbReference type="RefSeq" id="WP_338110105.1">
    <property type="nucleotide sequence ID" value="NZ_JACHWJ010000003.1"/>
</dbReference>
<dbReference type="PROSITE" id="PS00622">
    <property type="entry name" value="HTH_LUXR_1"/>
    <property type="match status" value="1"/>
</dbReference>
<dbReference type="CDD" id="cd06170">
    <property type="entry name" value="LuxR_C_like"/>
    <property type="match status" value="1"/>
</dbReference>
<evidence type="ECO:0000256" key="6">
    <source>
        <dbReference type="SAM" id="MobiDB-lite"/>
    </source>
</evidence>
<dbReference type="Pfam" id="PF00196">
    <property type="entry name" value="GerE"/>
    <property type="match status" value="1"/>
</dbReference>
<dbReference type="PROSITE" id="PS50043">
    <property type="entry name" value="HTH_LUXR_2"/>
    <property type="match status" value="1"/>
</dbReference>
<evidence type="ECO:0000313" key="9">
    <source>
        <dbReference type="EMBL" id="MBB2957896.1"/>
    </source>
</evidence>
<dbReference type="AlphaFoldDB" id="A0A7W4UP11"/>
<dbReference type="GO" id="GO:0003677">
    <property type="term" value="F:DNA binding"/>
    <property type="evidence" value="ECO:0007669"/>
    <property type="project" value="UniProtKB-KW"/>
</dbReference>
<dbReference type="InterPro" id="IPR011006">
    <property type="entry name" value="CheY-like_superfamily"/>
</dbReference>
<dbReference type="PANTHER" id="PTHR43214:SF24">
    <property type="entry name" value="TRANSCRIPTIONAL REGULATORY PROTEIN NARL-RELATED"/>
    <property type="match status" value="1"/>
</dbReference>
<dbReference type="GO" id="GO:0006355">
    <property type="term" value="P:regulation of DNA-templated transcription"/>
    <property type="evidence" value="ECO:0007669"/>
    <property type="project" value="InterPro"/>
</dbReference>
<feature type="domain" description="HTH luxR-type" evidence="7">
    <location>
        <begin position="174"/>
        <end position="239"/>
    </location>
</feature>
<dbReference type="PROSITE" id="PS50110">
    <property type="entry name" value="RESPONSE_REGULATORY"/>
    <property type="match status" value="1"/>
</dbReference>
<keyword evidence="2" id="KW-0805">Transcription regulation</keyword>
<organism evidence="9 10">
    <name type="scientific">Pseudoclavibacter helvolus</name>
    <dbReference type="NCBI Taxonomy" id="255205"/>
    <lineage>
        <taxon>Bacteria</taxon>
        <taxon>Bacillati</taxon>
        <taxon>Actinomycetota</taxon>
        <taxon>Actinomycetes</taxon>
        <taxon>Micrococcales</taxon>
        <taxon>Microbacteriaceae</taxon>
        <taxon>Pseudoclavibacter</taxon>
    </lineage>
</organism>
<accession>A0A7W4UP11</accession>
<keyword evidence="1 5" id="KW-0597">Phosphoprotein</keyword>
<dbReference type="InterPro" id="IPR001789">
    <property type="entry name" value="Sig_transdc_resp-reg_receiver"/>
</dbReference>
<dbReference type="PRINTS" id="PR00038">
    <property type="entry name" value="HTHLUXR"/>
</dbReference>
<evidence type="ECO:0000313" key="10">
    <source>
        <dbReference type="Proteomes" id="UP000545286"/>
    </source>
</evidence>
<sequence length="244" mass="25753">MVTEDSISVLIVDDEAGIRMGLRLLIDGAERIRVVGEGTNGHEALALAEEHDPDVILMDVRMPGLTGIDAVEQLTANGARAKVVMLTAFDTEEFLLDALRAGAVSFLLKDAPPEDIVGAVLDAAQGKAVFSPSALDRLVRAAAAGGSVDAPASVDTGASDRASEQQRRPTAGQSDSLLAKVTGREREIARYVAQGMTNAEIATALYVSQATVKTHLASLFSKLHVTNRVQLALLALEWDALERG</sequence>
<reference evidence="9 10" key="1">
    <citation type="submission" date="2020-08" db="EMBL/GenBank/DDBJ databases">
        <title>Sequencing the genomes of 1000 actinobacteria strains.</title>
        <authorList>
            <person name="Klenk H.-P."/>
        </authorList>
    </citation>
    <scope>NUCLEOTIDE SEQUENCE [LARGE SCALE GENOMIC DNA]</scope>
    <source>
        <strain evidence="9 10">DSM 20419</strain>
    </source>
</reference>
<dbReference type="InterPro" id="IPR016032">
    <property type="entry name" value="Sig_transdc_resp-reg_C-effctor"/>
</dbReference>
<dbReference type="InterPro" id="IPR039420">
    <property type="entry name" value="WalR-like"/>
</dbReference>
<proteinExistence type="predicted"/>
<evidence type="ECO:0000256" key="2">
    <source>
        <dbReference type="ARBA" id="ARBA00023015"/>
    </source>
</evidence>
<dbReference type="PANTHER" id="PTHR43214">
    <property type="entry name" value="TWO-COMPONENT RESPONSE REGULATOR"/>
    <property type="match status" value="1"/>
</dbReference>
<dbReference type="SMART" id="SM00448">
    <property type="entry name" value="REC"/>
    <property type="match status" value="1"/>
</dbReference>
<gene>
    <name evidence="9" type="ORF">FHX72_002041</name>
</gene>
<dbReference type="Pfam" id="PF00072">
    <property type="entry name" value="Response_reg"/>
    <property type="match status" value="1"/>
</dbReference>
<comment type="caution">
    <text evidence="9">The sequence shown here is derived from an EMBL/GenBank/DDBJ whole genome shotgun (WGS) entry which is preliminary data.</text>
</comment>
<evidence type="ECO:0000256" key="3">
    <source>
        <dbReference type="ARBA" id="ARBA00023125"/>
    </source>
</evidence>
<dbReference type="CDD" id="cd17535">
    <property type="entry name" value="REC_NarL-like"/>
    <property type="match status" value="1"/>
</dbReference>
<evidence type="ECO:0000256" key="5">
    <source>
        <dbReference type="PROSITE-ProRule" id="PRU00169"/>
    </source>
</evidence>
<feature type="region of interest" description="Disordered" evidence="6">
    <location>
        <begin position="148"/>
        <end position="176"/>
    </location>
</feature>
<dbReference type="InterPro" id="IPR000792">
    <property type="entry name" value="Tscrpt_reg_LuxR_C"/>
</dbReference>
<feature type="domain" description="Response regulatory" evidence="8">
    <location>
        <begin position="8"/>
        <end position="124"/>
    </location>
</feature>
<dbReference type="SUPFAM" id="SSF46894">
    <property type="entry name" value="C-terminal effector domain of the bipartite response regulators"/>
    <property type="match status" value="1"/>
</dbReference>
<evidence type="ECO:0000259" key="8">
    <source>
        <dbReference type="PROSITE" id="PS50110"/>
    </source>
</evidence>
<dbReference type="Proteomes" id="UP000545286">
    <property type="component" value="Unassembled WGS sequence"/>
</dbReference>
<evidence type="ECO:0000256" key="4">
    <source>
        <dbReference type="ARBA" id="ARBA00023163"/>
    </source>
</evidence>